<dbReference type="SUPFAM" id="SSF46785">
    <property type="entry name" value="Winged helix' DNA-binding domain"/>
    <property type="match status" value="1"/>
</dbReference>
<name>A0A7W5Z4K2_9HYPH</name>
<sequence>MNLSAPLLGWLRSFDAAAQHNSFTAAANSLHVTQGAVSQQVKQLETWLGVRLFHRNTRNISLSREGMQLKLACQEAFQVLETTLQQIKVQNSSYTINLNCSPSFAMRWFVAHMGTLMREHPDIDLRVYGEFHTLTRDRMEIERIQAAIRYDPGGHRDIFNEVFLDEWLLPVASPQFMREHPEIDSPENLPSALMLHDASPWEETTEPLVEWDSWLKAAGRQTMPRHDGPCFNLSQLAVSAAMAGQGIAIGRLALVLEDLVSGRLVPAFRLAIPSQASYRFMTLNEKQPRMNTLREWLMREGKRFRQERDLWLATNVMTMREPTP</sequence>
<evidence type="ECO:0000256" key="1">
    <source>
        <dbReference type="ARBA" id="ARBA00009437"/>
    </source>
</evidence>
<evidence type="ECO:0000313" key="6">
    <source>
        <dbReference type="EMBL" id="MBB3809953.1"/>
    </source>
</evidence>
<dbReference type="InterPro" id="IPR005119">
    <property type="entry name" value="LysR_subst-bd"/>
</dbReference>
<dbReference type="InterPro" id="IPR058163">
    <property type="entry name" value="LysR-type_TF_proteobact-type"/>
</dbReference>
<dbReference type="AlphaFoldDB" id="A0A7W5Z4K2"/>
<keyword evidence="3 6" id="KW-0238">DNA-binding</keyword>
<dbReference type="PANTHER" id="PTHR30537:SF5">
    <property type="entry name" value="HTH-TYPE TRANSCRIPTIONAL ACTIVATOR TTDR-RELATED"/>
    <property type="match status" value="1"/>
</dbReference>
<accession>A0A7W5Z4K2</accession>
<dbReference type="Proteomes" id="UP000537592">
    <property type="component" value="Unassembled WGS sequence"/>
</dbReference>
<evidence type="ECO:0000256" key="4">
    <source>
        <dbReference type="ARBA" id="ARBA00023163"/>
    </source>
</evidence>
<dbReference type="InterPro" id="IPR036388">
    <property type="entry name" value="WH-like_DNA-bd_sf"/>
</dbReference>
<keyword evidence="2" id="KW-0805">Transcription regulation</keyword>
<dbReference type="PRINTS" id="PR00039">
    <property type="entry name" value="HTHLYSR"/>
</dbReference>
<dbReference type="CDD" id="cd08432">
    <property type="entry name" value="PBP2_GcdR_TrpI_HvrB_AmpR_like"/>
    <property type="match status" value="1"/>
</dbReference>
<dbReference type="FunFam" id="1.10.10.10:FF:000001">
    <property type="entry name" value="LysR family transcriptional regulator"/>
    <property type="match status" value="1"/>
</dbReference>
<keyword evidence="4" id="KW-0804">Transcription</keyword>
<dbReference type="InterPro" id="IPR036390">
    <property type="entry name" value="WH_DNA-bd_sf"/>
</dbReference>
<dbReference type="PROSITE" id="PS50931">
    <property type="entry name" value="HTH_LYSR"/>
    <property type="match status" value="1"/>
</dbReference>
<protein>
    <submittedName>
        <fullName evidence="6">DNA-binding transcriptional LysR family regulator</fullName>
    </submittedName>
</protein>
<comment type="similarity">
    <text evidence="1">Belongs to the LysR transcriptional regulatory family.</text>
</comment>
<dbReference type="InterPro" id="IPR000847">
    <property type="entry name" value="LysR_HTH_N"/>
</dbReference>
<dbReference type="GO" id="GO:0003677">
    <property type="term" value="F:DNA binding"/>
    <property type="evidence" value="ECO:0007669"/>
    <property type="project" value="UniProtKB-KW"/>
</dbReference>
<reference evidence="6 7" key="1">
    <citation type="submission" date="2020-08" db="EMBL/GenBank/DDBJ databases">
        <title>Genomic Encyclopedia of Type Strains, Phase IV (KMG-IV): sequencing the most valuable type-strain genomes for metagenomic binning, comparative biology and taxonomic classification.</title>
        <authorList>
            <person name="Goeker M."/>
        </authorList>
    </citation>
    <scope>NUCLEOTIDE SEQUENCE [LARGE SCALE GENOMIC DNA]</scope>
    <source>
        <strain evidence="6 7">DSM 28760</strain>
    </source>
</reference>
<evidence type="ECO:0000259" key="5">
    <source>
        <dbReference type="PROSITE" id="PS50931"/>
    </source>
</evidence>
<comment type="caution">
    <text evidence="6">The sequence shown here is derived from an EMBL/GenBank/DDBJ whole genome shotgun (WGS) entry which is preliminary data.</text>
</comment>
<gene>
    <name evidence="6" type="ORF">FHS81_002041</name>
</gene>
<dbReference type="Pfam" id="PF03466">
    <property type="entry name" value="LysR_substrate"/>
    <property type="match status" value="1"/>
</dbReference>
<evidence type="ECO:0000313" key="7">
    <source>
        <dbReference type="Proteomes" id="UP000537592"/>
    </source>
</evidence>
<evidence type="ECO:0000256" key="2">
    <source>
        <dbReference type="ARBA" id="ARBA00023015"/>
    </source>
</evidence>
<dbReference type="EMBL" id="JACICC010000004">
    <property type="protein sequence ID" value="MBB3809953.1"/>
    <property type="molecule type" value="Genomic_DNA"/>
</dbReference>
<dbReference type="PANTHER" id="PTHR30537">
    <property type="entry name" value="HTH-TYPE TRANSCRIPTIONAL REGULATOR"/>
    <property type="match status" value="1"/>
</dbReference>
<dbReference type="SUPFAM" id="SSF53850">
    <property type="entry name" value="Periplasmic binding protein-like II"/>
    <property type="match status" value="1"/>
</dbReference>
<dbReference type="Gene3D" id="1.10.10.10">
    <property type="entry name" value="Winged helix-like DNA-binding domain superfamily/Winged helix DNA-binding domain"/>
    <property type="match status" value="1"/>
</dbReference>
<dbReference type="RefSeq" id="WP_183752538.1">
    <property type="nucleotide sequence ID" value="NZ_JACICC010000004.1"/>
</dbReference>
<dbReference type="GO" id="GO:0003700">
    <property type="term" value="F:DNA-binding transcription factor activity"/>
    <property type="evidence" value="ECO:0007669"/>
    <property type="project" value="InterPro"/>
</dbReference>
<evidence type="ECO:0000256" key="3">
    <source>
        <dbReference type="ARBA" id="ARBA00023125"/>
    </source>
</evidence>
<organism evidence="6 7">
    <name type="scientific">Pseudochelatococcus contaminans</name>
    <dbReference type="NCBI Taxonomy" id="1538103"/>
    <lineage>
        <taxon>Bacteria</taxon>
        <taxon>Pseudomonadati</taxon>
        <taxon>Pseudomonadota</taxon>
        <taxon>Alphaproteobacteria</taxon>
        <taxon>Hyphomicrobiales</taxon>
        <taxon>Chelatococcaceae</taxon>
        <taxon>Pseudochelatococcus</taxon>
    </lineage>
</organism>
<dbReference type="Gene3D" id="3.40.190.10">
    <property type="entry name" value="Periplasmic binding protein-like II"/>
    <property type="match status" value="2"/>
</dbReference>
<feature type="domain" description="HTH lysR-type" evidence="5">
    <location>
        <begin position="6"/>
        <end position="63"/>
    </location>
</feature>
<proteinExistence type="inferred from homology"/>
<keyword evidence="7" id="KW-1185">Reference proteome</keyword>
<dbReference type="Pfam" id="PF00126">
    <property type="entry name" value="HTH_1"/>
    <property type="match status" value="1"/>
</dbReference>